<proteinExistence type="predicted"/>
<name>A0A450X939_9GAMM</name>
<protein>
    <submittedName>
        <fullName evidence="1">Uncharacterized protein</fullName>
    </submittedName>
</protein>
<evidence type="ECO:0000313" key="1">
    <source>
        <dbReference type="EMBL" id="VFK25805.1"/>
    </source>
</evidence>
<dbReference type="EMBL" id="CAADFO010000016">
    <property type="protein sequence ID" value="VFK25805.1"/>
    <property type="molecule type" value="Genomic_DNA"/>
</dbReference>
<dbReference type="AlphaFoldDB" id="A0A450X939"/>
<reference evidence="1" key="1">
    <citation type="submission" date="2019-02" db="EMBL/GenBank/DDBJ databases">
        <authorList>
            <person name="Gruber-Vodicka R. H."/>
            <person name="Seah K. B. B."/>
        </authorList>
    </citation>
    <scope>NUCLEOTIDE SEQUENCE</scope>
    <source>
        <strain evidence="1">BECK_BZ197</strain>
    </source>
</reference>
<gene>
    <name evidence="1" type="ORF">BECKMB1821G_GA0114241_101611</name>
</gene>
<organism evidence="1">
    <name type="scientific">Candidatus Kentrum sp. MB</name>
    <dbReference type="NCBI Taxonomy" id="2138164"/>
    <lineage>
        <taxon>Bacteria</taxon>
        <taxon>Pseudomonadati</taxon>
        <taxon>Pseudomonadota</taxon>
        <taxon>Gammaproteobacteria</taxon>
        <taxon>Candidatus Kentrum</taxon>
    </lineage>
</organism>
<sequence length="210" mass="24517">MPFSEYRNIEDVIGKYPLEITSAPFLKDIEIPLPDLFLENLNFALTRKTAQDNEFFLTENFIYPFLQLVWKRHEKLRLWSHHLLRYDDDLSGEPDYFLSYWPGGVIRSLISLPMLAVVEAKKQDFDKGWGQCLAGMLACQKINNNENLTVYGIVSTGILWEFGKLKNSQFTWNTISYSLSNPRVLAGILDELFHRCENKGIEEYRRELPT</sequence>
<accession>A0A450X939</accession>